<evidence type="ECO:0000256" key="1">
    <source>
        <dbReference type="SAM" id="Phobius"/>
    </source>
</evidence>
<keyword evidence="1" id="KW-0472">Membrane</keyword>
<proteinExistence type="predicted"/>
<organism evidence="2 3">
    <name type="scientific">Actinoplanes sichuanensis</name>
    <dbReference type="NCBI Taxonomy" id="512349"/>
    <lineage>
        <taxon>Bacteria</taxon>
        <taxon>Bacillati</taxon>
        <taxon>Actinomycetota</taxon>
        <taxon>Actinomycetes</taxon>
        <taxon>Micromonosporales</taxon>
        <taxon>Micromonosporaceae</taxon>
        <taxon>Actinoplanes</taxon>
    </lineage>
</organism>
<comment type="caution">
    <text evidence="2">The sequence shown here is derived from an EMBL/GenBank/DDBJ whole genome shotgun (WGS) entry which is preliminary data.</text>
</comment>
<name>A0ABW4AUE3_9ACTN</name>
<accession>A0ABW4AUE3</accession>
<evidence type="ECO:0000313" key="3">
    <source>
        <dbReference type="Proteomes" id="UP001597183"/>
    </source>
</evidence>
<keyword evidence="3" id="KW-1185">Reference proteome</keyword>
<keyword evidence="1" id="KW-0812">Transmembrane</keyword>
<dbReference type="Proteomes" id="UP001597183">
    <property type="component" value="Unassembled WGS sequence"/>
</dbReference>
<gene>
    <name evidence="2" type="ORF">ACFQ5G_55225</name>
</gene>
<evidence type="ECO:0000313" key="2">
    <source>
        <dbReference type="EMBL" id="MFD1374544.1"/>
    </source>
</evidence>
<reference evidence="3" key="1">
    <citation type="journal article" date="2019" name="Int. J. Syst. Evol. Microbiol.">
        <title>The Global Catalogue of Microorganisms (GCM) 10K type strain sequencing project: providing services to taxonomists for standard genome sequencing and annotation.</title>
        <authorList>
            <consortium name="The Broad Institute Genomics Platform"/>
            <consortium name="The Broad Institute Genome Sequencing Center for Infectious Disease"/>
            <person name="Wu L."/>
            <person name="Ma J."/>
        </authorList>
    </citation>
    <scope>NUCLEOTIDE SEQUENCE [LARGE SCALE GENOMIC DNA]</scope>
    <source>
        <strain evidence="3">CCM 7526</strain>
    </source>
</reference>
<dbReference type="RefSeq" id="WP_317795659.1">
    <property type="nucleotide sequence ID" value="NZ_AP028461.1"/>
</dbReference>
<protein>
    <submittedName>
        <fullName evidence="2">Uncharacterized protein</fullName>
    </submittedName>
</protein>
<sequence>MPLAILYYLGAGALLIGGPATGLLLLGRGRQEAAAHALAREQTLIARLLRTETDLAQVREQARAAGVDPDLVEQGYRDLRDNHVTLDQILDWLQSFRRT</sequence>
<dbReference type="EMBL" id="JBHTMK010000085">
    <property type="protein sequence ID" value="MFD1374544.1"/>
    <property type="molecule type" value="Genomic_DNA"/>
</dbReference>
<keyword evidence="1" id="KW-1133">Transmembrane helix</keyword>
<feature type="transmembrane region" description="Helical" evidence="1">
    <location>
        <begin position="6"/>
        <end position="26"/>
    </location>
</feature>